<dbReference type="Gene3D" id="3.30.40.10">
    <property type="entry name" value="Zinc/RING finger domain, C3HC4 (zinc finger)"/>
    <property type="match status" value="1"/>
</dbReference>
<evidence type="ECO:0000256" key="2">
    <source>
        <dbReference type="ARBA" id="ARBA00022771"/>
    </source>
</evidence>
<dbReference type="GO" id="GO:0008270">
    <property type="term" value="F:zinc ion binding"/>
    <property type="evidence" value="ECO:0007669"/>
    <property type="project" value="UniProtKB-KW"/>
</dbReference>
<evidence type="ECO:0000313" key="8">
    <source>
        <dbReference type="EMBL" id="KAJ8750420.1"/>
    </source>
</evidence>
<feature type="transmembrane region" description="Helical" evidence="6">
    <location>
        <begin position="108"/>
        <end position="132"/>
    </location>
</feature>
<dbReference type="SUPFAM" id="SSF57850">
    <property type="entry name" value="RING/U-box"/>
    <property type="match status" value="1"/>
</dbReference>
<feature type="region of interest" description="Disordered" evidence="5">
    <location>
        <begin position="22"/>
        <end position="48"/>
    </location>
</feature>
<keyword evidence="9" id="KW-1185">Reference proteome</keyword>
<gene>
    <name evidence="8" type="ORF">K2173_015559</name>
</gene>
<evidence type="ECO:0000256" key="1">
    <source>
        <dbReference type="ARBA" id="ARBA00022723"/>
    </source>
</evidence>
<comment type="caution">
    <text evidence="8">The sequence shown here is derived from an EMBL/GenBank/DDBJ whole genome shotgun (WGS) entry which is preliminary data.</text>
</comment>
<dbReference type="AlphaFoldDB" id="A0AAV8SEQ9"/>
<dbReference type="EMBL" id="JAIWQS010000011">
    <property type="protein sequence ID" value="KAJ8750420.1"/>
    <property type="molecule type" value="Genomic_DNA"/>
</dbReference>
<keyword evidence="3" id="KW-0862">Zinc</keyword>
<dbReference type="PROSITE" id="PS50089">
    <property type="entry name" value="ZF_RING_2"/>
    <property type="match status" value="1"/>
</dbReference>
<evidence type="ECO:0000256" key="5">
    <source>
        <dbReference type="SAM" id="MobiDB-lite"/>
    </source>
</evidence>
<keyword evidence="6" id="KW-0812">Transmembrane</keyword>
<organism evidence="8 9">
    <name type="scientific">Erythroxylum novogranatense</name>
    <dbReference type="NCBI Taxonomy" id="1862640"/>
    <lineage>
        <taxon>Eukaryota</taxon>
        <taxon>Viridiplantae</taxon>
        <taxon>Streptophyta</taxon>
        <taxon>Embryophyta</taxon>
        <taxon>Tracheophyta</taxon>
        <taxon>Spermatophyta</taxon>
        <taxon>Magnoliopsida</taxon>
        <taxon>eudicotyledons</taxon>
        <taxon>Gunneridae</taxon>
        <taxon>Pentapetalae</taxon>
        <taxon>rosids</taxon>
        <taxon>fabids</taxon>
        <taxon>Malpighiales</taxon>
        <taxon>Erythroxylaceae</taxon>
        <taxon>Erythroxylum</taxon>
    </lineage>
</organism>
<dbReference type="InterPro" id="IPR001841">
    <property type="entry name" value="Znf_RING"/>
</dbReference>
<dbReference type="InterPro" id="IPR011016">
    <property type="entry name" value="Znf_RING-CH"/>
</dbReference>
<dbReference type="Pfam" id="PF13639">
    <property type="entry name" value="zf-RING_2"/>
    <property type="match status" value="1"/>
</dbReference>
<feature type="transmembrane region" description="Helical" evidence="6">
    <location>
        <begin position="144"/>
        <end position="163"/>
    </location>
</feature>
<evidence type="ECO:0000256" key="4">
    <source>
        <dbReference type="PROSITE-ProRule" id="PRU00175"/>
    </source>
</evidence>
<evidence type="ECO:0000256" key="6">
    <source>
        <dbReference type="SAM" id="Phobius"/>
    </source>
</evidence>
<dbReference type="PANTHER" id="PTHR46225:SF7">
    <property type="entry name" value="SUPERFAMILY PROTEIN, PUTATIVE-RELATED"/>
    <property type="match status" value="1"/>
</dbReference>
<feature type="transmembrane region" description="Helical" evidence="6">
    <location>
        <begin position="175"/>
        <end position="205"/>
    </location>
</feature>
<evidence type="ECO:0000259" key="7">
    <source>
        <dbReference type="PROSITE" id="PS50089"/>
    </source>
</evidence>
<protein>
    <recommendedName>
        <fullName evidence="7">RING-type domain-containing protein</fullName>
    </recommendedName>
</protein>
<feature type="transmembrane region" description="Helical" evidence="6">
    <location>
        <begin position="71"/>
        <end position="96"/>
    </location>
</feature>
<dbReference type="InterPro" id="IPR013083">
    <property type="entry name" value="Znf_RING/FYVE/PHD"/>
</dbReference>
<keyword evidence="6" id="KW-1133">Transmembrane helix</keyword>
<sequence>MLMEQQQVDRVNTDHIIDIRHGGDASMSSSFETHPSNGLDSSDHDHGHTTAQVDVAQSSTSSSNRSNVDSFSFYMILISVKLAYTMILIISSAIVLVASGHEKPQNPLFVWIVGYTAGCAANLPLIFRHYFLPYPRLCRLVDRFKWILGFFFAFWFIVGNFWVFEEKSSSKSYNLYRFCVVLLVIDYIRYTGPLILHAIVICCCWRRLKKIGGAPLESIDALPTYRFNLQRTRSDCSGATDGNSNEFGFVAVGTDKERALFKDDAICCICLANYDDNDELKELPCSHFFHANCVDTWLKIKAFCPLCKCSVGRHIANLPLETNSGQQLS</sequence>
<dbReference type="SMART" id="SM00744">
    <property type="entry name" value="RINGv"/>
    <property type="match status" value="1"/>
</dbReference>
<proteinExistence type="predicted"/>
<keyword evidence="2 4" id="KW-0863">Zinc-finger</keyword>
<evidence type="ECO:0000313" key="9">
    <source>
        <dbReference type="Proteomes" id="UP001159364"/>
    </source>
</evidence>
<evidence type="ECO:0000256" key="3">
    <source>
        <dbReference type="ARBA" id="ARBA00022833"/>
    </source>
</evidence>
<keyword evidence="6" id="KW-0472">Membrane</keyword>
<keyword evidence="1" id="KW-0479">Metal-binding</keyword>
<dbReference type="PANTHER" id="PTHR46225">
    <property type="entry name" value="C3H4 TYPE ZINC FINGER PROTEIN"/>
    <property type="match status" value="1"/>
</dbReference>
<accession>A0AAV8SEQ9</accession>
<name>A0AAV8SEQ9_9ROSI</name>
<feature type="compositionally biased region" description="Polar residues" evidence="5">
    <location>
        <begin position="26"/>
        <end position="40"/>
    </location>
</feature>
<dbReference type="SMART" id="SM00184">
    <property type="entry name" value="RING"/>
    <property type="match status" value="1"/>
</dbReference>
<dbReference type="Proteomes" id="UP001159364">
    <property type="component" value="Linkage Group LG11"/>
</dbReference>
<feature type="domain" description="RING-type" evidence="7">
    <location>
        <begin position="267"/>
        <end position="308"/>
    </location>
</feature>
<reference evidence="8 9" key="1">
    <citation type="submission" date="2021-09" db="EMBL/GenBank/DDBJ databases">
        <title>Genomic insights and catalytic innovation underlie evolution of tropane alkaloids biosynthesis.</title>
        <authorList>
            <person name="Wang Y.-J."/>
            <person name="Tian T."/>
            <person name="Huang J.-P."/>
            <person name="Huang S.-X."/>
        </authorList>
    </citation>
    <scope>NUCLEOTIDE SEQUENCE [LARGE SCALE GENOMIC DNA]</scope>
    <source>
        <strain evidence="8">KIB-2018</strain>
        <tissue evidence="8">Leaf</tissue>
    </source>
</reference>